<accession>A0AAD3D2C4</accession>
<organism evidence="2 3">
    <name type="scientific">Chaetoceros tenuissimus</name>
    <dbReference type="NCBI Taxonomy" id="426638"/>
    <lineage>
        <taxon>Eukaryota</taxon>
        <taxon>Sar</taxon>
        <taxon>Stramenopiles</taxon>
        <taxon>Ochrophyta</taxon>
        <taxon>Bacillariophyta</taxon>
        <taxon>Coscinodiscophyceae</taxon>
        <taxon>Chaetocerotophycidae</taxon>
        <taxon>Chaetocerotales</taxon>
        <taxon>Chaetocerotaceae</taxon>
        <taxon>Chaetoceros</taxon>
    </lineage>
</organism>
<keyword evidence="1" id="KW-0812">Transmembrane</keyword>
<name>A0AAD3D2C4_9STRA</name>
<proteinExistence type="predicted"/>
<dbReference type="EMBL" id="BLLK01000052">
    <property type="protein sequence ID" value="GFH56546.1"/>
    <property type="molecule type" value="Genomic_DNA"/>
</dbReference>
<evidence type="ECO:0000313" key="2">
    <source>
        <dbReference type="EMBL" id="GFH56546.1"/>
    </source>
</evidence>
<evidence type="ECO:0000256" key="1">
    <source>
        <dbReference type="SAM" id="Phobius"/>
    </source>
</evidence>
<feature type="transmembrane region" description="Helical" evidence="1">
    <location>
        <begin position="46"/>
        <end position="64"/>
    </location>
</feature>
<protein>
    <submittedName>
        <fullName evidence="2">Uncharacterized protein</fullName>
    </submittedName>
</protein>
<feature type="transmembrane region" description="Helical" evidence="1">
    <location>
        <begin position="165"/>
        <end position="190"/>
    </location>
</feature>
<dbReference type="AlphaFoldDB" id="A0AAD3D2C4"/>
<gene>
    <name evidence="2" type="ORF">CTEN210_13022</name>
</gene>
<comment type="caution">
    <text evidence="2">The sequence shown here is derived from an EMBL/GenBank/DDBJ whole genome shotgun (WGS) entry which is preliminary data.</text>
</comment>
<feature type="transmembrane region" description="Helical" evidence="1">
    <location>
        <begin position="76"/>
        <end position="94"/>
    </location>
</feature>
<dbReference type="Proteomes" id="UP001054902">
    <property type="component" value="Unassembled WGS sequence"/>
</dbReference>
<keyword evidence="1" id="KW-1133">Transmembrane helix</keyword>
<keyword evidence="1" id="KW-0472">Membrane</keyword>
<keyword evidence="3" id="KW-1185">Reference proteome</keyword>
<reference evidence="2 3" key="1">
    <citation type="journal article" date="2021" name="Sci. Rep.">
        <title>The genome of the diatom Chaetoceros tenuissimus carries an ancient integrated fragment of an extant virus.</title>
        <authorList>
            <person name="Hongo Y."/>
            <person name="Kimura K."/>
            <person name="Takaki Y."/>
            <person name="Yoshida Y."/>
            <person name="Baba S."/>
            <person name="Kobayashi G."/>
            <person name="Nagasaki K."/>
            <person name="Hano T."/>
            <person name="Tomaru Y."/>
        </authorList>
    </citation>
    <scope>NUCLEOTIDE SEQUENCE [LARGE SCALE GENOMIC DNA]</scope>
    <source>
        <strain evidence="2 3">NIES-3715</strain>
    </source>
</reference>
<evidence type="ECO:0000313" key="3">
    <source>
        <dbReference type="Proteomes" id="UP001054902"/>
    </source>
</evidence>
<sequence length="227" mass="26571">MHLSECIDLFSESNTVDQEVRECIVHWLWRDKTNFHNDESLKLDPLFGALCLSFSFGGVVMLMLRPKWQEKSNFPYTLFACWLIFAQGPLSFWADYMSMTLQSPAHVIDKFSASIMFVLYFWRIIDLYKHCRPSNFILQLAAASFAGFCFINAQDAQEAYDRDSWIFYHNLWHCFPLNLTAIQIYHTFILGDYGKEQVKRTNSWSTFDTVKSFIGISNEPIQKTKCT</sequence>
<feature type="transmembrane region" description="Helical" evidence="1">
    <location>
        <begin position="136"/>
        <end position="153"/>
    </location>
</feature>
<feature type="transmembrane region" description="Helical" evidence="1">
    <location>
        <begin position="106"/>
        <end position="124"/>
    </location>
</feature>